<gene>
    <name evidence="1" type="ORF">VFPPC_12039</name>
</gene>
<dbReference type="GeneID" id="28854036"/>
<dbReference type="RefSeq" id="XP_018148005.1">
    <property type="nucleotide sequence ID" value="XM_018290042.1"/>
</dbReference>
<dbReference type="KEGG" id="pchm:VFPPC_12039"/>
<evidence type="ECO:0000313" key="1">
    <source>
        <dbReference type="EMBL" id="OAQ71922.1"/>
    </source>
</evidence>
<sequence length="174" mass="20179">MGKSGYKSRWSKPGFCGDAKKKPNKLYVVIVMDEPNSPIVWNEKYGIFSRGKGRTLSFYPRLEKTRSILESSVRDFIYRKNAPRGPRLVSGYSKRTIAVADAEGRKTDLKVRDVWIAEVDARKFHKRAQYENLRSLAGRLGIWFPHREDWVKSEFEYVIQSHIPRCAVQSLDPI</sequence>
<organism evidence="1 2">
    <name type="scientific">Pochonia chlamydosporia 170</name>
    <dbReference type="NCBI Taxonomy" id="1380566"/>
    <lineage>
        <taxon>Eukaryota</taxon>
        <taxon>Fungi</taxon>
        <taxon>Dikarya</taxon>
        <taxon>Ascomycota</taxon>
        <taxon>Pezizomycotina</taxon>
        <taxon>Sordariomycetes</taxon>
        <taxon>Hypocreomycetidae</taxon>
        <taxon>Hypocreales</taxon>
        <taxon>Clavicipitaceae</taxon>
        <taxon>Pochonia</taxon>
    </lineage>
</organism>
<proteinExistence type="predicted"/>
<evidence type="ECO:0000313" key="2">
    <source>
        <dbReference type="Proteomes" id="UP000078397"/>
    </source>
</evidence>
<reference evidence="1 2" key="1">
    <citation type="journal article" date="2016" name="PLoS Pathog.">
        <title>Biosynthesis of antibiotic leucinostatins in bio-control fungus Purpureocillium lilacinum and their inhibition on phytophthora revealed by genome mining.</title>
        <authorList>
            <person name="Wang G."/>
            <person name="Liu Z."/>
            <person name="Lin R."/>
            <person name="Li E."/>
            <person name="Mao Z."/>
            <person name="Ling J."/>
            <person name="Yang Y."/>
            <person name="Yin W.B."/>
            <person name="Xie B."/>
        </authorList>
    </citation>
    <scope>NUCLEOTIDE SEQUENCE [LARGE SCALE GENOMIC DNA]</scope>
    <source>
        <strain evidence="1">170</strain>
    </source>
</reference>
<protein>
    <submittedName>
        <fullName evidence="1">Uncharacterized protein</fullName>
    </submittedName>
</protein>
<keyword evidence="2" id="KW-1185">Reference proteome</keyword>
<dbReference type="Proteomes" id="UP000078397">
    <property type="component" value="Unassembled WGS sequence"/>
</dbReference>
<accession>A0A179G242</accession>
<dbReference type="AlphaFoldDB" id="A0A179G242"/>
<name>A0A179G242_METCM</name>
<dbReference type="EMBL" id="LSBJ02000001">
    <property type="protein sequence ID" value="OAQ71922.1"/>
    <property type="molecule type" value="Genomic_DNA"/>
</dbReference>
<comment type="caution">
    <text evidence="1">The sequence shown here is derived from an EMBL/GenBank/DDBJ whole genome shotgun (WGS) entry which is preliminary data.</text>
</comment>